<evidence type="ECO:0000259" key="1">
    <source>
        <dbReference type="PROSITE" id="PS51186"/>
    </source>
</evidence>
<keyword evidence="2" id="KW-0808">Transferase</keyword>
<evidence type="ECO:0000313" key="3">
    <source>
        <dbReference type="Proteomes" id="UP000269289"/>
    </source>
</evidence>
<keyword evidence="3" id="KW-1185">Reference proteome</keyword>
<proteinExistence type="predicted"/>
<dbReference type="AlphaFoldDB" id="A0A3M2JJY3"/>
<evidence type="ECO:0000313" key="2">
    <source>
        <dbReference type="EMBL" id="RMI12441.1"/>
    </source>
</evidence>
<sequence>MEIGPVGHRAREAWAFSAQLHGGAVDDEVWAMHRRGMCTATSLLARSAGAVVGTILAYPSAVVATKRDLVGTLLTGLAVAPCWRGRGLASLLVRTVTDACARDGGDVTFGWFGSRSLAERAGYGHAASYVGGRVAVVGGSTSHGPASLRVCPYVPGAGPVGGVGRDRWLAVPTEASESAQFFDYGGLSPLLLRVVRRAGARYPYAILSTSERRREDVIEVVRGGSPEARLDLIRETVRHLGVRRVGHLPRDEADALGGFEAEHAVELFVRVHSRRATSLVRLSPEVDLA</sequence>
<gene>
    <name evidence="2" type="ORF">EBM89_08635</name>
</gene>
<dbReference type="Pfam" id="PF13527">
    <property type="entry name" value="Acetyltransf_9"/>
    <property type="match status" value="1"/>
</dbReference>
<dbReference type="RefSeq" id="WP_122149037.1">
    <property type="nucleotide sequence ID" value="NZ_RFFI01000038.1"/>
</dbReference>
<protein>
    <submittedName>
        <fullName evidence="2">GNAT family N-acetyltransferase</fullName>
    </submittedName>
</protein>
<dbReference type="EMBL" id="RFFI01000038">
    <property type="protein sequence ID" value="RMI12441.1"/>
    <property type="molecule type" value="Genomic_DNA"/>
</dbReference>
<dbReference type="Gene3D" id="3.40.630.30">
    <property type="match status" value="1"/>
</dbReference>
<name>A0A3M2JJY3_9CELL</name>
<reference evidence="2 3" key="1">
    <citation type="submission" date="2018-10" db="EMBL/GenBank/DDBJ databases">
        <title>Isolation, diversity and antifungal activity of actinobacteria from wheat.</title>
        <authorList>
            <person name="Han C."/>
        </authorList>
    </citation>
    <scope>NUCLEOTIDE SEQUENCE [LARGE SCALE GENOMIC DNA]</scope>
    <source>
        <strain evidence="2 3">NEAU-YY56</strain>
    </source>
</reference>
<dbReference type="Proteomes" id="UP000269289">
    <property type="component" value="Unassembled WGS sequence"/>
</dbReference>
<dbReference type="InterPro" id="IPR000182">
    <property type="entry name" value="GNAT_dom"/>
</dbReference>
<dbReference type="OrthoDB" id="9799092at2"/>
<dbReference type="SUPFAM" id="SSF55729">
    <property type="entry name" value="Acyl-CoA N-acyltransferases (Nat)"/>
    <property type="match status" value="1"/>
</dbReference>
<organism evidence="2 3">
    <name type="scientific">Cellulomonas triticagri</name>
    <dbReference type="NCBI Taxonomy" id="2483352"/>
    <lineage>
        <taxon>Bacteria</taxon>
        <taxon>Bacillati</taxon>
        <taxon>Actinomycetota</taxon>
        <taxon>Actinomycetes</taxon>
        <taxon>Micrococcales</taxon>
        <taxon>Cellulomonadaceae</taxon>
        <taxon>Cellulomonas</taxon>
    </lineage>
</organism>
<accession>A0A3M2JJY3</accession>
<dbReference type="InterPro" id="IPR016181">
    <property type="entry name" value="Acyl_CoA_acyltransferase"/>
</dbReference>
<comment type="caution">
    <text evidence="2">The sequence shown here is derived from an EMBL/GenBank/DDBJ whole genome shotgun (WGS) entry which is preliminary data.</text>
</comment>
<feature type="domain" description="N-acetyltransferase" evidence="1">
    <location>
        <begin position="1"/>
        <end position="151"/>
    </location>
</feature>
<dbReference type="PROSITE" id="PS51186">
    <property type="entry name" value="GNAT"/>
    <property type="match status" value="1"/>
</dbReference>
<dbReference type="GO" id="GO:0016747">
    <property type="term" value="F:acyltransferase activity, transferring groups other than amino-acyl groups"/>
    <property type="evidence" value="ECO:0007669"/>
    <property type="project" value="InterPro"/>
</dbReference>